<keyword evidence="1" id="KW-0812">Transmembrane</keyword>
<feature type="transmembrane region" description="Helical" evidence="1">
    <location>
        <begin position="7"/>
        <end position="26"/>
    </location>
</feature>
<evidence type="ECO:0000313" key="3">
    <source>
        <dbReference type="Proteomes" id="UP001227386"/>
    </source>
</evidence>
<evidence type="ECO:0000256" key="1">
    <source>
        <dbReference type="SAM" id="Phobius"/>
    </source>
</evidence>
<name>A0ABY8PGZ6_9PSED</name>
<keyword evidence="3" id="KW-1185">Reference proteome</keyword>
<dbReference type="Proteomes" id="UP001227386">
    <property type="component" value="Chromosome"/>
</dbReference>
<accession>A0ABY8PGZ6</accession>
<organism evidence="2 3">
    <name type="scientific">Pseudomonas viciae</name>
    <dbReference type="NCBI Taxonomy" id="2505979"/>
    <lineage>
        <taxon>Bacteria</taxon>
        <taxon>Pseudomonadati</taxon>
        <taxon>Pseudomonadota</taxon>
        <taxon>Gammaproteobacteria</taxon>
        <taxon>Pseudomonadales</taxon>
        <taxon>Pseudomonadaceae</taxon>
        <taxon>Pseudomonas</taxon>
    </lineage>
</organism>
<protein>
    <submittedName>
        <fullName evidence="2">Uncharacterized protein</fullName>
    </submittedName>
</protein>
<sequence>MEFMKELAQSGVLAVLVAFIGLLFTYNNSRSLARQGEANAIIAAMEKILQEVADENYKFWRDVTERNDEHEIKCRLFHAFIFYRCNLMEEKAQQLNRKCASWLHDHIDHRGFEEQVTELIATIRDKATYDSENPDLVKDKVARVMSINNQTTKLFGVVHDFIQARYSPVAEPYVQ</sequence>
<gene>
    <name evidence="2" type="ORF">QCD61_04970</name>
</gene>
<proteinExistence type="predicted"/>
<evidence type="ECO:0000313" key="2">
    <source>
        <dbReference type="EMBL" id="WGO94437.1"/>
    </source>
</evidence>
<dbReference type="RefSeq" id="WP_280944721.1">
    <property type="nucleotide sequence ID" value="NZ_CP123771.1"/>
</dbReference>
<keyword evidence="1" id="KW-0472">Membrane</keyword>
<reference evidence="2 3" key="1">
    <citation type="journal article" date="2012" name="Appl. Soil Ecol.">
        <title>Isolation and characterization of new plant growth-promoting bacterial endophytes.</title>
        <authorList>
            <person name="Rashid S."/>
            <person name="Charles T.C."/>
            <person name="Glick B.R."/>
        </authorList>
    </citation>
    <scope>NUCLEOTIDE SEQUENCE [LARGE SCALE GENOMIC DNA]</scope>
    <source>
        <strain evidence="2 3">YsS1</strain>
    </source>
</reference>
<keyword evidence="1" id="KW-1133">Transmembrane helix</keyword>
<dbReference type="EMBL" id="CP123771">
    <property type="protein sequence ID" value="WGO94437.1"/>
    <property type="molecule type" value="Genomic_DNA"/>
</dbReference>